<sequence length="381" mass="41394">MPTLIPLQRVAARLRVGAALPFNVRDARGGLLLPRGQTVADEAMRERLLAQGVGIDADELREVQTRIDSQRAAVESGFFERWLRLQGRLRTLLGEPAAPDFLKRLRDCAAVIASLAETSPDRLIFSVMRHEHSRHYENYGSAHALHVAGLCALLARRAGWSADRLHNLLGAALSMNLSIVELQGQMAVRGGIPSAAQRRSIERHPEDSVALLRQAGLGFAIDDEEWLTAVAQHHEDESGGGYPHRLQNPSEMAQMLRFVDIFLAKHAGRADRNPVPPQQAARDLYMASAGHPVAAMLIKEMGIFPPGSFVRLACGEMAVVVRRGAHASMPLVCAIATAQGEPLAAPRRRDTAQPEFAITGSLADKAVKVPVEAERLYAAAA</sequence>
<gene>
    <name evidence="1" type="ORF">SNE35_03420</name>
</gene>
<dbReference type="SUPFAM" id="SSF109604">
    <property type="entry name" value="HD-domain/PDEase-like"/>
    <property type="match status" value="1"/>
</dbReference>
<dbReference type="PANTHER" id="PTHR43155">
    <property type="entry name" value="CYCLIC DI-GMP PHOSPHODIESTERASE PA4108-RELATED"/>
    <property type="match status" value="1"/>
</dbReference>
<dbReference type="PANTHER" id="PTHR43155:SF2">
    <property type="entry name" value="CYCLIC DI-GMP PHOSPHODIESTERASE PA4108"/>
    <property type="match status" value="1"/>
</dbReference>
<keyword evidence="2" id="KW-1185">Reference proteome</keyword>
<accession>A0ABU5DCQ9</accession>
<dbReference type="InterPro" id="IPR003607">
    <property type="entry name" value="HD/PDEase_dom"/>
</dbReference>
<evidence type="ECO:0000313" key="2">
    <source>
        <dbReference type="Proteomes" id="UP001285263"/>
    </source>
</evidence>
<evidence type="ECO:0000313" key="1">
    <source>
        <dbReference type="EMBL" id="MDY0743535.1"/>
    </source>
</evidence>
<comment type="caution">
    <text evidence="1">The sequence shown here is derived from an EMBL/GenBank/DDBJ whole genome shotgun (WGS) entry which is preliminary data.</text>
</comment>
<dbReference type="Gene3D" id="1.10.3210.10">
    <property type="entry name" value="Hypothetical protein af1432"/>
    <property type="match status" value="1"/>
</dbReference>
<dbReference type="Pfam" id="PF13487">
    <property type="entry name" value="HD_5"/>
    <property type="match status" value="1"/>
</dbReference>
<protein>
    <recommendedName>
        <fullName evidence="3">Phosphohydrolase</fullName>
    </recommendedName>
</protein>
<reference evidence="1 2" key="1">
    <citation type="submission" date="2023-11" db="EMBL/GenBank/DDBJ databases">
        <title>Paucibacter sp. nov., isolated from fresh soil in Korea.</title>
        <authorList>
            <person name="Le N.T.T."/>
        </authorList>
    </citation>
    <scope>NUCLEOTIDE SEQUENCE [LARGE SCALE GENOMIC DNA]</scope>
    <source>
        <strain evidence="1 2">R3-3</strain>
    </source>
</reference>
<evidence type="ECO:0008006" key="3">
    <source>
        <dbReference type="Google" id="ProtNLM"/>
    </source>
</evidence>
<dbReference type="CDD" id="cd00077">
    <property type="entry name" value="HDc"/>
    <property type="match status" value="1"/>
</dbReference>
<dbReference type="EMBL" id="JAXCLA010000001">
    <property type="protein sequence ID" value="MDY0743535.1"/>
    <property type="molecule type" value="Genomic_DNA"/>
</dbReference>
<proteinExistence type="predicted"/>
<organism evidence="1 2">
    <name type="scientific">Roseateles agri</name>
    <dbReference type="NCBI Taxonomy" id="3098619"/>
    <lineage>
        <taxon>Bacteria</taxon>
        <taxon>Pseudomonadati</taxon>
        <taxon>Pseudomonadota</taxon>
        <taxon>Betaproteobacteria</taxon>
        <taxon>Burkholderiales</taxon>
        <taxon>Sphaerotilaceae</taxon>
        <taxon>Roseateles</taxon>
    </lineage>
</organism>
<dbReference type="Proteomes" id="UP001285263">
    <property type="component" value="Unassembled WGS sequence"/>
</dbReference>
<name>A0ABU5DCQ9_9BURK</name>